<dbReference type="Gene3D" id="2.60.200.60">
    <property type="match status" value="2"/>
</dbReference>
<evidence type="ECO:0000313" key="3">
    <source>
        <dbReference type="Proteomes" id="UP000266183"/>
    </source>
</evidence>
<proteinExistence type="predicted"/>
<name>A0A385SSX6_9BACT</name>
<evidence type="ECO:0000313" key="2">
    <source>
        <dbReference type="EMBL" id="AYB33994.1"/>
    </source>
</evidence>
<dbReference type="InterPro" id="IPR008727">
    <property type="entry name" value="PAAR_motif"/>
</dbReference>
<dbReference type="AlphaFoldDB" id="A0A385SSX6"/>
<dbReference type="RefSeq" id="WP_119757220.1">
    <property type="nucleotide sequence ID" value="NZ_CP032382.1"/>
</dbReference>
<dbReference type="Pfam" id="PF05488">
    <property type="entry name" value="PAAR_motif"/>
    <property type="match status" value="1"/>
</dbReference>
<gene>
    <name evidence="2" type="ORF">D4L85_26955</name>
</gene>
<reference evidence="3" key="1">
    <citation type="submission" date="2018-09" db="EMBL/GenBank/DDBJ databases">
        <title>Chryseolinea sp. KIS68-18 isolated from soil.</title>
        <authorList>
            <person name="Weon H.-Y."/>
            <person name="Kwon S.-W."/>
            <person name="Lee S.A."/>
        </authorList>
    </citation>
    <scope>NUCLEOTIDE SEQUENCE [LARGE SCALE GENOMIC DNA]</scope>
    <source>
        <strain evidence="3">KIS68-18</strain>
    </source>
</reference>
<accession>A0A385SSX6</accession>
<organism evidence="2 3">
    <name type="scientific">Chryseolinea soli</name>
    <dbReference type="NCBI Taxonomy" id="2321403"/>
    <lineage>
        <taxon>Bacteria</taxon>
        <taxon>Pseudomonadati</taxon>
        <taxon>Bacteroidota</taxon>
        <taxon>Cytophagia</taxon>
        <taxon>Cytophagales</taxon>
        <taxon>Fulvivirgaceae</taxon>
        <taxon>Chryseolinea</taxon>
    </lineage>
</organism>
<protein>
    <submittedName>
        <fullName evidence="2">Type VI secretion protein</fullName>
    </submittedName>
</protein>
<keyword evidence="3" id="KW-1185">Reference proteome</keyword>
<sequence length="102" mass="10544">MPGKPAARNMDKHVCPQPLSSGTGVHGPGTITATGAAQVYINQQMAAVEGDMCICVEPGNTIKQGSSTVFFKSKAAARQLDPTTHNPGGFIMLGSLNVFIGD</sequence>
<evidence type="ECO:0000256" key="1">
    <source>
        <dbReference type="SAM" id="MobiDB-lite"/>
    </source>
</evidence>
<dbReference type="KEGG" id="chk:D4L85_26955"/>
<dbReference type="OrthoDB" id="9807902at2"/>
<dbReference type="Proteomes" id="UP000266183">
    <property type="component" value="Chromosome"/>
</dbReference>
<feature type="region of interest" description="Disordered" evidence="1">
    <location>
        <begin position="1"/>
        <end position="27"/>
    </location>
</feature>
<dbReference type="EMBL" id="CP032382">
    <property type="protein sequence ID" value="AYB33994.1"/>
    <property type="molecule type" value="Genomic_DNA"/>
</dbReference>